<evidence type="ECO:0000256" key="5">
    <source>
        <dbReference type="ARBA" id="ARBA00022840"/>
    </source>
</evidence>
<dbReference type="EC" id="2.4.2.52" evidence="7"/>
<dbReference type="NCBIfam" id="TIGR03125">
    <property type="entry name" value="citrate_citG"/>
    <property type="match status" value="1"/>
</dbReference>
<dbReference type="GO" id="GO:0046917">
    <property type="term" value="F:triphosphoribosyl-dephospho-CoA synthase activity"/>
    <property type="evidence" value="ECO:0007669"/>
    <property type="project" value="UniProtKB-EC"/>
</dbReference>
<dbReference type="Pfam" id="PF03802">
    <property type="entry name" value="CitX"/>
    <property type="match status" value="1"/>
</dbReference>
<evidence type="ECO:0000313" key="9">
    <source>
        <dbReference type="Proteomes" id="UP001224083"/>
    </source>
</evidence>
<keyword evidence="4 7" id="KW-0547">Nucleotide-binding</keyword>
<name>A0ABT9KF06_9PAST</name>
<evidence type="ECO:0000256" key="4">
    <source>
        <dbReference type="ARBA" id="ARBA00022741"/>
    </source>
</evidence>
<dbReference type="InterPro" id="IPR017551">
    <property type="entry name" value="TriPribosyl-deP-CoA_syn_CitG"/>
</dbReference>
<accession>A0ABT9KF06</accession>
<comment type="caution">
    <text evidence="8">The sequence shown here is derived from an EMBL/GenBank/DDBJ whole genome shotgun (WGS) entry which is preliminary data.</text>
</comment>
<dbReference type="InterPro" id="IPR005551">
    <property type="entry name" value="CitX"/>
</dbReference>
<evidence type="ECO:0000313" key="8">
    <source>
        <dbReference type="EMBL" id="MDP9500645.1"/>
    </source>
</evidence>
<dbReference type="GO" id="GO:0016757">
    <property type="term" value="F:glycosyltransferase activity"/>
    <property type="evidence" value="ECO:0007669"/>
    <property type="project" value="UniProtKB-KW"/>
</dbReference>
<evidence type="ECO:0000256" key="3">
    <source>
        <dbReference type="ARBA" id="ARBA00022695"/>
    </source>
</evidence>
<evidence type="ECO:0000256" key="1">
    <source>
        <dbReference type="ARBA" id="ARBA00001210"/>
    </source>
</evidence>
<organism evidence="8 9">
    <name type="scientific">Bisgaard Taxon 45</name>
    <dbReference type="NCBI Taxonomy" id="304289"/>
    <lineage>
        <taxon>Bacteria</taxon>
        <taxon>Pseudomonadati</taxon>
        <taxon>Pseudomonadota</taxon>
        <taxon>Gammaproteobacteria</taxon>
        <taxon>Pasteurellales</taxon>
        <taxon>Pasteurellaceae</taxon>
    </lineage>
</organism>
<keyword evidence="9" id="KW-1185">Reference proteome</keyword>
<comment type="similarity">
    <text evidence="7">Belongs to the CitG/MdcB family.</text>
</comment>
<keyword evidence="5 7" id="KW-0067">ATP-binding</keyword>
<dbReference type="PANTHER" id="PTHR30201">
    <property type="entry name" value="TRIPHOSPHORIBOSYL-DEPHOSPHO-COA SYNTHASE"/>
    <property type="match status" value="1"/>
</dbReference>
<evidence type="ECO:0000256" key="6">
    <source>
        <dbReference type="ARBA" id="ARBA00048574"/>
    </source>
</evidence>
<evidence type="ECO:0000256" key="2">
    <source>
        <dbReference type="ARBA" id="ARBA00022679"/>
    </source>
</evidence>
<dbReference type="EMBL" id="JAQAHH010000006">
    <property type="protein sequence ID" value="MDP9500645.1"/>
    <property type="molecule type" value="Genomic_DNA"/>
</dbReference>
<keyword evidence="2 7" id="KW-0808">Transferase</keyword>
<comment type="catalytic activity">
    <reaction evidence="6">
        <text>apo-[citrate lyase ACP] + 2'-(5''-triphospho-alpha-D-ribosyl)-3'-dephospho-CoA = holo-[citrate lyase ACP] + diphosphate</text>
        <dbReference type="Rhea" id="RHEA:16333"/>
        <dbReference type="Rhea" id="RHEA-COMP:10157"/>
        <dbReference type="Rhea" id="RHEA-COMP:10158"/>
        <dbReference type="ChEBI" id="CHEBI:29999"/>
        <dbReference type="ChEBI" id="CHEBI:33019"/>
        <dbReference type="ChEBI" id="CHEBI:61378"/>
        <dbReference type="ChEBI" id="CHEBI:82683"/>
        <dbReference type="EC" id="2.7.7.61"/>
    </reaction>
</comment>
<protein>
    <recommendedName>
        <fullName evidence="7">Probable 2-(5''-triphosphoribosyl)-3'-dephosphocoenzyme-A synthase</fullName>
        <shortName evidence="7">2-(5''-triphosphoribosyl)-3'-dephospho-CoA synthase</shortName>
        <ecNumber evidence="7">2.4.2.52</ecNumber>
    </recommendedName>
</protein>
<dbReference type="Gene3D" id="1.10.4200.10">
    <property type="entry name" value="Triphosphoribosyl-dephospho-CoA protein"/>
    <property type="match status" value="1"/>
</dbReference>
<gene>
    <name evidence="7 8" type="primary">citG</name>
    <name evidence="8" type="ORF">O7M46_06700</name>
</gene>
<dbReference type="NCBIfam" id="TIGR03124">
    <property type="entry name" value="citrate_citX"/>
    <property type="match status" value="1"/>
</dbReference>
<keyword evidence="8" id="KW-0328">Glycosyltransferase</keyword>
<sequence length="483" mass="54251">MWHKLNQILSLSGEKVSLMALLDAREKRAALQRECREKYGQTLLSVTLVAMGEVKKNRLFDYVFEKSLENLTALFTQLNLMPTASFIHSLVTGHEAIFVLPIEAALLKAHTIEIEDSLPIARLWDMDVIDAQGKLWSRTDLGFAPRQCLLCDEYAKICARSRQHSVEHILSAAQRLVAQHLWAEQVGEWAYQALVEEAMLTPKPSLVDSANSGSHHDMDLSTFQASALALRPFFVKFVELGMATCDLIESKLLPVLRPLGQQAEQAMLCATKGVNTHKGAIFAFGLVCAMVGRWFKQKLEKHSQSPLNLPCFSLASMAQVCEGVALCTKGICQEFSDYPTNLPLTAGVRLFRQYGLKGARGEAEQGFPLIRKYFPAYFQSTNLPKQAITGEQWQHQRLILLLRLISENQDTNVVNRGGLEGLHFMQQQARWLLQQPQTHHDFSWLTTHLITFDHACIEKNLSAGGSADLLALSIFFSFLILER</sequence>
<evidence type="ECO:0000256" key="7">
    <source>
        <dbReference type="HAMAP-Rule" id="MF_00397"/>
    </source>
</evidence>
<dbReference type="HAMAP" id="MF_00397">
    <property type="entry name" value="CitG"/>
    <property type="match status" value="1"/>
</dbReference>
<reference evidence="8 9" key="1">
    <citation type="submission" date="2022-12" db="EMBL/GenBank/DDBJ databases">
        <title>Genome sequence of Pasteurellaceae Bisgaard Taxon 45.</title>
        <authorList>
            <person name="Foggin C."/>
            <person name="Rosen L.E."/>
            <person name="Henton M."/>
            <person name="Buys A."/>
            <person name="Floyd T."/>
            <person name="Turner A.D."/>
            <person name="Tarbin J."/>
            <person name="Lloyd A.S."/>
            <person name="Chaitezvi C."/>
            <person name="Ellis R.J."/>
            <person name="Roberts H.C."/>
            <person name="Dastjerdi A."/>
            <person name="Nunez A."/>
            <person name="Van Vliet A.H."/>
            <person name="Steinbach F."/>
        </authorList>
    </citation>
    <scope>NUCLEOTIDE SEQUENCE [LARGE SCALE GENOMIC DNA]</scope>
    <source>
        <strain evidence="8 9">VF20HR</strain>
    </source>
</reference>
<proteinExistence type="inferred from homology"/>
<comment type="catalytic activity">
    <reaction evidence="1 7">
        <text>3'-dephospho-CoA + ATP = 2'-(5''-triphospho-alpha-D-ribosyl)-3'-dephospho-CoA + adenine</text>
        <dbReference type="Rhea" id="RHEA:15117"/>
        <dbReference type="ChEBI" id="CHEBI:16708"/>
        <dbReference type="ChEBI" id="CHEBI:30616"/>
        <dbReference type="ChEBI" id="CHEBI:57328"/>
        <dbReference type="ChEBI" id="CHEBI:61378"/>
        <dbReference type="EC" id="2.4.2.52"/>
    </reaction>
</comment>
<keyword evidence="3" id="KW-0548">Nucleotidyltransferase</keyword>
<dbReference type="PANTHER" id="PTHR30201:SF2">
    <property type="entry name" value="2-(5''-TRIPHOSPHORIBOSYL)-3'-DEPHOSPHOCOENZYME-A SYNTHASE"/>
    <property type="match status" value="1"/>
</dbReference>
<dbReference type="Proteomes" id="UP001224083">
    <property type="component" value="Unassembled WGS sequence"/>
</dbReference>
<dbReference type="InterPro" id="IPR002736">
    <property type="entry name" value="CitG"/>
</dbReference>
<dbReference type="Pfam" id="PF01874">
    <property type="entry name" value="CitG"/>
    <property type="match status" value="1"/>
</dbReference>